<dbReference type="eggNOG" id="ENOG502S8NV">
    <property type="taxonomic scope" value="Eukaryota"/>
</dbReference>
<organism evidence="2 3">
    <name type="scientific">Metarhizium robertsii</name>
    <dbReference type="NCBI Taxonomy" id="568076"/>
    <lineage>
        <taxon>Eukaryota</taxon>
        <taxon>Fungi</taxon>
        <taxon>Dikarya</taxon>
        <taxon>Ascomycota</taxon>
        <taxon>Pezizomycotina</taxon>
        <taxon>Sordariomycetes</taxon>
        <taxon>Hypocreomycetidae</taxon>
        <taxon>Hypocreales</taxon>
        <taxon>Clavicipitaceae</taxon>
        <taxon>Metarhizium</taxon>
    </lineage>
</organism>
<dbReference type="PANTHER" id="PTHR38446">
    <property type="entry name" value="BLL0914 PROTEIN"/>
    <property type="match status" value="1"/>
</dbReference>
<proteinExistence type="predicted"/>
<evidence type="ECO:0000313" key="3">
    <source>
        <dbReference type="Proteomes" id="UP000030151"/>
    </source>
</evidence>
<feature type="transmembrane region" description="Helical" evidence="1">
    <location>
        <begin position="6"/>
        <end position="27"/>
    </location>
</feature>
<evidence type="ECO:0000256" key="1">
    <source>
        <dbReference type="SAM" id="Phobius"/>
    </source>
</evidence>
<keyword evidence="1" id="KW-0472">Membrane</keyword>
<reference evidence="2 3" key="1">
    <citation type="submission" date="2014-02" db="EMBL/GenBank/DDBJ databases">
        <title>The genome sequence of the entomopathogenic fungus Metarhizium robertsii ARSEF 2575.</title>
        <authorList>
            <person name="Giuliano Garisto Donzelli B."/>
            <person name="Roe B.A."/>
            <person name="Macmil S.L."/>
            <person name="Krasnoff S.B."/>
            <person name="Gibson D.M."/>
        </authorList>
    </citation>
    <scope>NUCLEOTIDE SEQUENCE [LARGE SCALE GENOMIC DNA]</scope>
    <source>
        <strain evidence="2 3">ARSEF 2575</strain>
    </source>
</reference>
<evidence type="ECO:0000313" key="2">
    <source>
        <dbReference type="EMBL" id="EXU98107.1"/>
    </source>
</evidence>
<dbReference type="Proteomes" id="UP000030151">
    <property type="component" value="Unassembled WGS sequence"/>
</dbReference>
<sequence length="121" mass="13135">MATLAASATALLAILHMYIMVLEMFLWTTPRGRRAFRLSPEFAEQTKALAANQGLYNGLLAAGLAWGLLHPVHEFAVQIRLFFSVAVVVAGMYGGATASRKIWLVQMLPGLVSSVLVYANL</sequence>
<name>A0A0A1URL6_9HYPO</name>
<protein>
    <submittedName>
        <fullName evidence="2">DUF1304 domain protein</fullName>
    </submittedName>
</protein>
<accession>A0A0A1URL6</accession>
<comment type="caution">
    <text evidence="2">The sequence shown here is derived from an EMBL/GenBank/DDBJ whole genome shotgun (WGS) entry which is preliminary data.</text>
</comment>
<feature type="transmembrane region" description="Helical" evidence="1">
    <location>
        <begin position="48"/>
        <end position="69"/>
    </location>
</feature>
<dbReference type="AlphaFoldDB" id="A0A0A1URL6"/>
<keyword evidence="1" id="KW-0812">Transmembrane</keyword>
<dbReference type="OrthoDB" id="2147008at2759"/>
<gene>
    <name evidence="2" type="ORF">X797_008714</name>
</gene>
<dbReference type="PANTHER" id="PTHR38446:SF1">
    <property type="entry name" value="BLL0914 PROTEIN"/>
    <property type="match status" value="1"/>
</dbReference>
<dbReference type="Pfam" id="PF06993">
    <property type="entry name" value="DUF1304"/>
    <property type="match status" value="1"/>
</dbReference>
<keyword evidence="1" id="KW-1133">Transmembrane helix</keyword>
<dbReference type="InterPro" id="IPR009732">
    <property type="entry name" value="DUF1304"/>
</dbReference>
<dbReference type="HOGENOM" id="CLU_129819_0_1_1"/>
<feature type="transmembrane region" description="Helical" evidence="1">
    <location>
        <begin position="75"/>
        <end position="95"/>
    </location>
</feature>
<dbReference type="EMBL" id="JELW01000029">
    <property type="protein sequence ID" value="EXU98107.1"/>
    <property type="molecule type" value="Genomic_DNA"/>
</dbReference>